<comment type="caution">
    <text evidence="2">The sequence shown here is derived from an EMBL/GenBank/DDBJ whole genome shotgun (WGS) entry which is preliminary data.</text>
</comment>
<proteinExistence type="predicted"/>
<name>A0A520MIY9_9GAMM</name>
<reference evidence="2 3" key="1">
    <citation type="submission" date="2019-02" db="EMBL/GenBank/DDBJ databases">
        <title>Prokaryotic population dynamics and viral predation in marine succession experiment using metagenomics: the confinement effect.</title>
        <authorList>
            <person name="Haro-Moreno J.M."/>
            <person name="Rodriguez-Valera F."/>
            <person name="Lopez-Perez M."/>
        </authorList>
    </citation>
    <scope>NUCLEOTIDE SEQUENCE [LARGE SCALE GENOMIC DNA]</scope>
    <source>
        <strain evidence="2">MED-G163</strain>
    </source>
</reference>
<gene>
    <name evidence="2" type="ORF">EVA96_02175</name>
</gene>
<evidence type="ECO:0000313" key="2">
    <source>
        <dbReference type="EMBL" id="RZO21186.1"/>
    </source>
</evidence>
<dbReference type="EMBL" id="SHBI01000010">
    <property type="protein sequence ID" value="RZO21186.1"/>
    <property type="molecule type" value="Genomic_DNA"/>
</dbReference>
<keyword evidence="1" id="KW-0732">Signal</keyword>
<evidence type="ECO:0000313" key="3">
    <source>
        <dbReference type="Proteomes" id="UP000315782"/>
    </source>
</evidence>
<feature type="signal peptide" evidence="1">
    <location>
        <begin position="1"/>
        <end position="17"/>
    </location>
</feature>
<accession>A0A520MIY9</accession>
<dbReference type="Proteomes" id="UP000315782">
    <property type="component" value="Unassembled WGS sequence"/>
</dbReference>
<evidence type="ECO:0000256" key="1">
    <source>
        <dbReference type="SAM" id="SignalP"/>
    </source>
</evidence>
<protein>
    <submittedName>
        <fullName evidence="2">Uncharacterized protein</fullName>
    </submittedName>
</protein>
<sequence>MRILLIITMVFSFNMFADDHVEDKPMYEPNVAEYYVSSFKDGKDMDDMMKWAEKWRKWATTGDAMEPNADYRASMLVPYYGVNLDTFDLLWLGINTNPELQAAGNDYWVQNGGKLQKELPVNTPQVINTWQRTVSETPDGQAGYVVYADCKYGDGVTGEQQYDAYFAYAQAAQKLGDVAGRKMIWPTMGITPGWDYDYVQAVFTSTMTDYGKNWTNFWSGAEEMPEYTALEELGGTCENERSFSIVPVKN</sequence>
<organism evidence="2 3">
    <name type="scientific">SAR86 cluster bacterium</name>
    <dbReference type="NCBI Taxonomy" id="2030880"/>
    <lineage>
        <taxon>Bacteria</taxon>
        <taxon>Pseudomonadati</taxon>
        <taxon>Pseudomonadota</taxon>
        <taxon>Gammaproteobacteria</taxon>
        <taxon>SAR86 cluster</taxon>
    </lineage>
</organism>
<dbReference type="AlphaFoldDB" id="A0A520MIY9"/>
<feature type="chain" id="PRO_5021802777" evidence="1">
    <location>
        <begin position="18"/>
        <end position="250"/>
    </location>
</feature>